<keyword evidence="1" id="KW-0812">Transmembrane</keyword>
<keyword evidence="3" id="KW-1185">Reference proteome</keyword>
<feature type="transmembrane region" description="Helical" evidence="1">
    <location>
        <begin position="111"/>
        <end position="132"/>
    </location>
</feature>
<keyword evidence="1" id="KW-1133">Transmembrane helix</keyword>
<evidence type="ECO:0000313" key="3">
    <source>
        <dbReference type="Proteomes" id="UP000319210"/>
    </source>
</evidence>
<dbReference type="Proteomes" id="UP000319210">
    <property type="component" value="Unassembled WGS sequence"/>
</dbReference>
<proteinExistence type="predicted"/>
<dbReference type="RefSeq" id="WP_141275823.1">
    <property type="nucleotide sequence ID" value="NZ_BJMM01000076.1"/>
</dbReference>
<gene>
    <name evidence="2" type="ORF">SCA03_65760</name>
</gene>
<name>A0A4Y3R8G0_STRCI</name>
<dbReference type="OrthoDB" id="4332498at2"/>
<protein>
    <submittedName>
        <fullName evidence="2">Uncharacterized protein</fullName>
    </submittedName>
</protein>
<reference evidence="2 3" key="1">
    <citation type="submission" date="2019-06" db="EMBL/GenBank/DDBJ databases">
        <title>Whole genome shotgun sequence of Streptomyces cacaoi subsp. cacaoi NBRC 12748.</title>
        <authorList>
            <person name="Hosoyama A."/>
            <person name="Uohara A."/>
            <person name="Ohji S."/>
            <person name="Ichikawa N."/>
        </authorList>
    </citation>
    <scope>NUCLEOTIDE SEQUENCE [LARGE SCALE GENOMIC DNA]</scope>
    <source>
        <strain evidence="2 3">NBRC 12748</strain>
    </source>
</reference>
<feature type="transmembrane region" description="Helical" evidence="1">
    <location>
        <begin position="250"/>
        <end position="270"/>
    </location>
</feature>
<organism evidence="2 3">
    <name type="scientific">Streptomyces cacaoi</name>
    <dbReference type="NCBI Taxonomy" id="1898"/>
    <lineage>
        <taxon>Bacteria</taxon>
        <taxon>Bacillati</taxon>
        <taxon>Actinomycetota</taxon>
        <taxon>Actinomycetes</taxon>
        <taxon>Kitasatosporales</taxon>
        <taxon>Streptomycetaceae</taxon>
        <taxon>Streptomyces</taxon>
    </lineage>
</organism>
<sequence length="279" mass="29501">MTHTTDPQPAPRILALYPRRYRAEHGDEITQLYRHATEGANPHTRRRENCDIAAHALRIRTALTSHQPLGRFTLTTAPYALAAAASLTASQATTTAAEAIRDTDTAPLPGIGGLMVCLATLAAGALACTGHWPRARALSALAMALLAAQAHASAWLLPLLATVVLMPPAAEPARTDRRLALLLAALTWLPTFPIALPVISTLGAGMIGQLGPTMTVLAWRTATKARTTHHVPAILFAGLPWITTPTASPIGLTIVATALTLAWCAGRTAGTRWSAIRRN</sequence>
<feature type="transmembrane region" description="Helical" evidence="1">
    <location>
        <begin position="138"/>
        <end position="167"/>
    </location>
</feature>
<keyword evidence="1" id="KW-0472">Membrane</keyword>
<comment type="caution">
    <text evidence="2">The sequence shown here is derived from an EMBL/GenBank/DDBJ whole genome shotgun (WGS) entry which is preliminary data.</text>
</comment>
<evidence type="ECO:0000313" key="2">
    <source>
        <dbReference type="EMBL" id="GEB54025.1"/>
    </source>
</evidence>
<dbReference type="AlphaFoldDB" id="A0A4Y3R8G0"/>
<accession>A0A4Y3R8G0</accession>
<evidence type="ECO:0000256" key="1">
    <source>
        <dbReference type="SAM" id="Phobius"/>
    </source>
</evidence>
<feature type="transmembrane region" description="Helical" evidence="1">
    <location>
        <begin position="179"/>
        <end position="207"/>
    </location>
</feature>
<dbReference type="EMBL" id="BJMM01000076">
    <property type="protein sequence ID" value="GEB54025.1"/>
    <property type="molecule type" value="Genomic_DNA"/>
</dbReference>